<dbReference type="HOGENOM" id="CLU_3089853_0_0_1"/>
<reference evidence="1" key="2">
    <citation type="submission" date="2015-06" db="UniProtKB">
        <authorList>
            <consortium name="EnsemblMetazoa"/>
        </authorList>
    </citation>
    <scope>IDENTIFICATION</scope>
</reference>
<sequence length="52" mass="6285">MNAWRNYEQGILISRKTKWSNKSIQVIGSMKLLTHHLSKYHFVVINFFNYLE</sequence>
<evidence type="ECO:0000313" key="1">
    <source>
        <dbReference type="EnsemblMetazoa" id="tetur33g01120.1"/>
    </source>
</evidence>
<reference evidence="2" key="1">
    <citation type="submission" date="2011-08" db="EMBL/GenBank/DDBJ databases">
        <authorList>
            <person name="Rombauts S."/>
        </authorList>
    </citation>
    <scope>NUCLEOTIDE SEQUENCE</scope>
    <source>
        <strain evidence="2">London</strain>
    </source>
</reference>
<proteinExistence type="predicted"/>
<dbReference type="EnsemblMetazoa" id="tetur33g01120.1">
    <property type="protein sequence ID" value="tetur33g01120.1"/>
    <property type="gene ID" value="tetur33g01120"/>
</dbReference>
<evidence type="ECO:0000313" key="2">
    <source>
        <dbReference type="Proteomes" id="UP000015104"/>
    </source>
</evidence>
<organism evidence="1 2">
    <name type="scientific">Tetranychus urticae</name>
    <name type="common">Two-spotted spider mite</name>
    <dbReference type="NCBI Taxonomy" id="32264"/>
    <lineage>
        <taxon>Eukaryota</taxon>
        <taxon>Metazoa</taxon>
        <taxon>Ecdysozoa</taxon>
        <taxon>Arthropoda</taxon>
        <taxon>Chelicerata</taxon>
        <taxon>Arachnida</taxon>
        <taxon>Acari</taxon>
        <taxon>Acariformes</taxon>
        <taxon>Trombidiformes</taxon>
        <taxon>Prostigmata</taxon>
        <taxon>Eleutherengona</taxon>
        <taxon>Raphignathae</taxon>
        <taxon>Tetranychoidea</taxon>
        <taxon>Tetranychidae</taxon>
        <taxon>Tetranychus</taxon>
    </lineage>
</organism>
<dbReference type="Proteomes" id="UP000015104">
    <property type="component" value="Unassembled WGS sequence"/>
</dbReference>
<accession>T1L2I9</accession>
<name>T1L2I9_TETUR</name>
<protein>
    <submittedName>
        <fullName evidence="1">Uncharacterized protein</fullName>
    </submittedName>
</protein>
<keyword evidence="2" id="KW-1185">Reference proteome</keyword>
<dbReference type="AlphaFoldDB" id="T1L2I9"/>
<dbReference type="EMBL" id="CAEY01000947">
    <property type="status" value="NOT_ANNOTATED_CDS"/>
    <property type="molecule type" value="Genomic_DNA"/>
</dbReference>